<dbReference type="AlphaFoldDB" id="A0A2I2KIF8"/>
<evidence type="ECO:0000259" key="2">
    <source>
        <dbReference type="Pfam" id="PF20408"/>
    </source>
</evidence>
<protein>
    <submittedName>
        <fullName evidence="3">Alpha/beta hydrolase superfamily enzyme, predicted hydrolase</fullName>
    </submittedName>
</protein>
<evidence type="ECO:0000313" key="4">
    <source>
        <dbReference type="Proteomes" id="UP000234331"/>
    </source>
</evidence>
<evidence type="ECO:0000313" key="3">
    <source>
        <dbReference type="EMBL" id="SNQ45446.1"/>
    </source>
</evidence>
<accession>A0A2I2KIF8</accession>
<dbReference type="Pfam" id="PF20408">
    <property type="entry name" value="Abhydrolase_11"/>
    <property type="match status" value="1"/>
</dbReference>
<dbReference type="Proteomes" id="UP000234331">
    <property type="component" value="Unassembled WGS sequence"/>
</dbReference>
<dbReference type="InterPro" id="IPR026555">
    <property type="entry name" value="NSL3/Tex30"/>
</dbReference>
<dbReference type="OrthoDB" id="652634at2"/>
<dbReference type="InterPro" id="IPR029058">
    <property type="entry name" value="AB_hydrolase_fold"/>
</dbReference>
<sequence length="286" mass="28918">MRGKSQTRGGSLTDSTLDHAESFPAVSEQCTSEPIPSRPFRPEGAMTATAPATAVPPLEDDVLTAVDGGRLRLVPRIGTSTVLFLHGAGSGVDTPLFEALAAGLAAAGVRVGRLEMPYRVAGRRAPDRPARLDAVAVAAAEALAVAGPLALAGVSMGSRVAMRVATTVGARGVLALGFPLRPPGTTAAGQPRPSRQGELDGAAVPVLVVQGDRDPFGCPRPDPARDRRVHLVAGGDHSFRTRVRDGRPAGDAVAEAARVGAAFLLGVLASPGAGAGGRESAAAETS</sequence>
<feature type="region of interest" description="Disordered" evidence="1">
    <location>
        <begin position="1"/>
        <end position="44"/>
    </location>
</feature>
<keyword evidence="4" id="KW-1185">Reference proteome</keyword>
<dbReference type="GO" id="GO:0016787">
    <property type="term" value="F:hydrolase activity"/>
    <property type="evidence" value="ECO:0007669"/>
    <property type="project" value="UniProtKB-KW"/>
</dbReference>
<dbReference type="SUPFAM" id="SSF53474">
    <property type="entry name" value="alpha/beta-Hydrolases"/>
    <property type="match status" value="1"/>
</dbReference>
<dbReference type="Gene3D" id="3.40.50.1820">
    <property type="entry name" value="alpha/beta hydrolase"/>
    <property type="match status" value="1"/>
</dbReference>
<reference evidence="3 4" key="1">
    <citation type="submission" date="2017-06" db="EMBL/GenBank/DDBJ databases">
        <authorList>
            <person name="Kim H.J."/>
            <person name="Triplett B.A."/>
        </authorList>
    </citation>
    <scope>NUCLEOTIDE SEQUENCE [LARGE SCALE GENOMIC DNA]</scope>
    <source>
        <strain evidence="3">FRACA_ARgP5</strain>
    </source>
</reference>
<evidence type="ECO:0000256" key="1">
    <source>
        <dbReference type="SAM" id="MobiDB-lite"/>
    </source>
</evidence>
<organism evidence="3 4">
    <name type="scientific">Frankia canadensis</name>
    <dbReference type="NCBI Taxonomy" id="1836972"/>
    <lineage>
        <taxon>Bacteria</taxon>
        <taxon>Bacillati</taxon>
        <taxon>Actinomycetota</taxon>
        <taxon>Actinomycetes</taxon>
        <taxon>Frankiales</taxon>
        <taxon>Frankiaceae</taxon>
        <taxon>Frankia</taxon>
    </lineage>
</organism>
<feature type="compositionally biased region" description="Polar residues" evidence="1">
    <location>
        <begin position="1"/>
        <end position="15"/>
    </location>
</feature>
<dbReference type="EMBL" id="FZMO01000002">
    <property type="protein sequence ID" value="SNQ45446.1"/>
    <property type="molecule type" value="Genomic_DNA"/>
</dbReference>
<dbReference type="PANTHER" id="PTHR13136">
    <property type="entry name" value="TESTIS DEVELOPMENT PROTEIN PRTD"/>
    <property type="match status" value="1"/>
</dbReference>
<dbReference type="InterPro" id="IPR046879">
    <property type="entry name" value="KANL3/Tex30_Abhydrolase"/>
</dbReference>
<gene>
    <name evidence="3" type="ORF">FRACA_100014</name>
</gene>
<proteinExistence type="predicted"/>
<keyword evidence="3" id="KW-0378">Hydrolase</keyword>
<name>A0A2I2KIF8_9ACTN</name>
<dbReference type="PANTHER" id="PTHR13136:SF11">
    <property type="entry name" value="TESTIS-EXPRESSED PROTEIN 30"/>
    <property type="match status" value="1"/>
</dbReference>
<feature type="domain" description="KANL3/Tex30 alpha/beta hydrolase-like" evidence="2">
    <location>
        <begin position="80"/>
        <end position="263"/>
    </location>
</feature>